<dbReference type="Pfam" id="PF05974">
    <property type="entry name" value="DUF892"/>
    <property type="match status" value="1"/>
</dbReference>
<evidence type="ECO:0000313" key="1">
    <source>
        <dbReference type="EMBL" id="MBH5402210.1"/>
    </source>
</evidence>
<accession>A0ABS0PYC5</accession>
<dbReference type="EMBL" id="JACCHP010000026">
    <property type="protein sequence ID" value="MBH5402210.1"/>
    <property type="molecule type" value="Genomic_DNA"/>
</dbReference>
<sequence>MIASAQKLEHYEIAAYGSAAALAGQLEFREDQNLLHDSLEEEKATDTMLTTLAKGEVNLDALAA</sequence>
<evidence type="ECO:0000313" key="2">
    <source>
        <dbReference type="Proteomes" id="UP000807370"/>
    </source>
</evidence>
<dbReference type="InterPro" id="IPR012347">
    <property type="entry name" value="Ferritin-like"/>
</dbReference>
<gene>
    <name evidence="1" type="ORF">HZZ13_31135</name>
</gene>
<reference evidence="1 2" key="1">
    <citation type="submission" date="2020-07" db="EMBL/GenBank/DDBJ databases">
        <title>Bradyrhizobium diversity isolated from nodules of indigenous legumes of Western Australia.</title>
        <authorList>
            <person name="Klepa M.S."/>
        </authorList>
    </citation>
    <scope>NUCLEOTIDE SEQUENCE [LARGE SCALE GENOMIC DNA]</scope>
    <source>
        <strain evidence="1 2">CNPSo 4010</strain>
    </source>
</reference>
<dbReference type="InterPro" id="IPR010287">
    <property type="entry name" value="DUF892_YciF-like"/>
</dbReference>
<name>A0ABS0PYC5_9BRAD</name>
<dbReference type="SUPFAM" id="SSF47240">
    <property type="entry name" value="Ferritin-like"/>
    <property type="match status" value="1"/>
</dbReference>
<dbReference type="InterPro" id="IPR009078">
    <property type="entry name" value="Ferritin-like_SF"/>
</dbReference>
<dbReference type="Gene3D" id="1.20.1260.10">
    <property type="match status" value="1"/>
</dbReference>
<dbReference type="PANTHER" id="PTHR30565:SF9">
    <property type="entry name" value="PROTEIN YCIF"/>
    <property type="match status" value="1"/>
</dbReference>
<keyword evidence="2" id="KW-1185">Reference proteome</keyword>
<dbReference type="PANTHER" id="PTHR30565">
    <property type="entry name" value="PROTEIN YCIF"/>
    <property type="match status" value="1"/>
</dbReference>
<proteinExistence type="predicted"/>
<comment type="caution">
    <text evidence="1">The sequence shown here is derived from an EMBL/GenBank/DDBJ whole genome shotgun (WGS) entry which is preliminary data.</text>
</comment>
<protein>
    <submittedName>
        <fullName evidence="1">DUF892 family protein</fullName>
    </submittedName>
</protein>
<organism evidence="1 2">
    <name type="scientific">Bradyrhizobium agreste</name>
    <dbReference type="NCBI Taxonomy" id="2751811"/>
    <lineage>
        <taxon>Bacteria</taxon>
        <taxon>Pseudomonadati</taxon>
        <taxon>Pseudomonadota</taxon>
        <taxon>Alphaproteobacteria</taxon>
        <taxon>Hyphomicrobiales</taxon>
        <taxon>Nitrobacteraceae</taxon>
        <taxon>Bradyrhizobium</taxon>
    </lineage>
</organism>
<dbReference type="InterPro" id="IPR047114">
    <property type="entry name" value="YciF"/>
</dbReference>
<dbReference type="Proteomes" id="UP000807370">
    <property type="component" value="Unassembled WGS sequence"/>
</dbReference>